<feature type="non-terminal residue" evidence="1">
    <location>
        <position position="1"/>
    </location>
</feature>
<evidence type="ECO:0000313" key="1">
    <source>
        <dbReference type="EMBL" id="KKL17473.1"/>
    </source>
</evidence>
<gene>
    <name evidence="1" type="ORF">LCGC14_2485210</name>
</gene>
<dbReference type="AlphaFoldDB" id="A0A0F9E023"/>
<proteinExistence type="predicted"/>
<evidence type="ECO:0008006" key="2">
    <source>
        <dbReference type="Google" id="ProtNLM"/>
    </source>
</evidence>
<dbReference type="Pfam" id="PF09694">
    <property type="entry name" value="Gcw_chp"/>
    <property type="match status" value="1"/>
</dbReference>
<dbReference type="NCBIfam" id="TIGR02001">
    <property type="entry name" value="gcw_chp"/>
    <property type="match status" value="1"/>
</dbReference>
<name>A0A0F9E023_9ZZZZ</name>
<dbReference type="InterPro" id="IPR010239">
    <property type="entry name" value="CHP02001"/>
</dbReference>
<accession>A0A0F9E023</accession>
<sequence>YAESFGNFGYDIMAIYYSYPDGGSNPEPDYFEAHLGLTYTFAGIPLTPTIGAGYNYSPDYFGEDGTANYVNGTIDFALPYGFTLGGEVGYQDVEGDKSTGDDIGMDGGDGFHYVHWRISLTKEIPKWFALDLGYHDTDDDAQDFFGDIADPRFVFTISRTF</sequence>
<organism evidence="1">
    <name type="scientific">marine sediment metagenome</name>
    <dbReference type="NCBI Taxonomy" id="412755"/>
    <lineage>
        <taxon>unclassified sequences</taxon>
        <taxon>metagenomes</taxon>
        <taxon>ecological metagenomes</taxon>
    </lineage>
</organism>
<comment type="caution">
    <text evidence="1">The sequence shown here is derived from an EMBL/GenBank/DDBJ whole genome shotgun (WGS) entry which is preliminary data.</text>
</comment>
<dbReference type="EMBL" id="LAZR01039245">
    <property type="protein sequence ID" value="KKL17473.1"/>
    <property type="molecule type" value="Genomic_DNA"/>
</dbReference>
<reference evidence="1" key="1">
    <citation type="journal article" date="2015" name="Nature">
        <title>Complex archaea that bridge the gap between prokaryotes and eukaryotes.</title>
        <authorList>
            <person name="Spang A."/>
            <person name="Saw J.H."/>
            <person name="Jorgensen S.L."/>
            <person name="Zaremba-Niedzwiedzka K."/>
            <person name="Martijn J."/>
            <person name="Lind A.E."/>
            <person name="van Eijk R."/>
            <person name="Schleper C."/>
            <person name="Guy L."/>
            <person name="Ettema T.J."/>
        </authorList>
    </citation>
    <scope>NUCLEOTIDE SEQUENCE</scope>
</reference>
<protein>
    <recommendedName>
        <fullName evidence="2">Alginate export domain-containing protein</fullName>
    </recommendedName>
</protein>